<keyword evidence="4" id="KW-1185">Reference proteome</keyword>
<dbReference type="InterPro" id="IPR021859">
    <property type="entry name" value="XTBD"/>
</dbReference>
<accession>A0A3B4BIB6</accession>
<sequence length="122" mass="14336">MSALDVQDFIQQNRAVAEQVETFRGYWESEKHWAARREFILRNKSDFSPDQQDQLISLSMVWANNVFIGCRYSEELLERVKEMAEGIVVEDAPVFKTRDEIMKKQQQRFISVLTFSLSILSI</sequence>
<dbReference type="AlphaFoldDB" id="A0A3B4BIB6"/>
<dbReference type="Proteomes" id="UP000261520">
    <property type="component" value="Unplaced"/>
</dbReference>
<reference evidence="3" key="2">
    <citation type="submission" date="2025-09" db="UniProtKB">
        <authorList>
            <consortium name="Ensembl"/>
        </authorList>
    </citation>
    <scope>IDENTIFICATION</scope>
</reference>
<dbReference type="PANTHER" id="PTHR48430">
    <property type="entry name" value="PARTNER OF XRN-2 PROTEIN 1"/>
    <property type="match status" value="1"/>
</dbReference>
<protein>
    <recommendedName>
        <fullName evidence="2">XRN2-binding (XTBD) domain-containing protein</fullName>
    </recommendedName>
</protein>
<reference evidence="3" key="1">
    <citation type="submission" date="2025-08" db="UniProtKB">
        <authorList>
            <consortium name="Ensembl"/>
        </authorList>
    </citation>
    <scope>IDENTIFICATION</scope>
</reference>
<evidence type="ECO:0000313" key="4">
    <source>
        <dbReference type="Proteomes" id="UP000261520"/>
    </source>
</evidence>
<evidence type="ECO:0000313" key="3">
    <source>
        <dbReference type="Ensembl" id="ENSPMGP00000029643.1"/>
    </source>
</evidence>
<dbReference type="Ensembl" id="ENSPMGT00000031553.1">
    <property type="protein sequence ID" value="ENSPMGP00000029643.1"/>
    <property type="gene ID" value="ENSPMGG00000023855.1"/>
</dbReference>
<proteinExistence type="inferred from homology"/>
<comment type="similarity">
    <text evidence="1">Belongs to the CARF family.</text>
</comment>
<dbReference type="PROSITE" id="PS51827">
    <property type="entry name" value="XTBD"/>
    <property type="match status" value="1"/>
</dbReference>
<name>A0A3B4BIB6_9GOBI</name>
<feature type="domain" description="XRN2-binding (XTBD)" evidence="2">
    <location>
        <begin position="20"/>
        <end position="109"/>
    </location>
</feature>
<organism evidence="3 4">
    <name type="scientific">Periophthalmus magnuspinnatus</name>
    <dbReference type="NCBI Taxonomy" id="409849"/>
    <lineage>
        <taxon>Eukaryota</taxon>
        <taxon>Metazoa</taxon>
        <taxon>Chordata</taxon>
        <taxon>Craniata</taxon>
        <taxon>Vertebrata</taxon>
        <taxon>Euteleostomi</taxon>
        <taxon>Actinopterygii</taxon>
        <taxon>Neopterygii</taxon>
        <taxon>Teleostei</taxon>
        <taxon>Neoteleostei</taxon>
        <taxon>Acanthomorphata</taxon>
        <taxon>Gobiaria</taxon>
        <taxon>Gobiiformes</taxon>
        <taxon>Gobioidei</taxon>
        <taxon>Gobiidae</taxon>
        <taxon>Oxudercinae</taxon>
        <taxon>Periophthalmus</taxon>
    </lineage>
</organism>
<dbReference type="PANTHER" id="PTHR48430:SF1">
    <property type="entry name" value="PARTNER OF XRN-2 PROTEIN 1"/>
    <property type="match status" value="1"/>
</dbReference>
<evidence type="ECO:0000259" key="2">
    <source>
        <dbReference type="PROSITE" id="PS51827"/>
    </source>
</evidence>
<evidence type="ECO:0000256" key="1">
    <source>
        <dbReference type="ARBA" id="ARBA00010053"/>
    </source>
</evidence>
<dbReference type="Pfam" id="PF11952">
    <property type="entry name" value="XTBD"/>
    <property type="match status" value="1"/>
</dbReference>